<dbReference type="OrthoDB" id="411871at2759"/>
<dbReference type="Proteomes" id="UP000691718">
    <property type="component" value="Unassembled WGS sequence"/>
</dbReference>
<gene>
    <name evidence="1" type="ORF">PAPOLLO_LOCUS23077</name>
</gene>
<accession>A0A8S3XXC1</accession>
<evidence type="ECO:0000313" key="1">
    <source>
        <dbReference type="EMBL" id="CAG5044665.1"/>
    </source>
</evidence>
<dbReference type="EMBL" id="CAJQZP010001417">
    <property type="protein sequence ID" value="CAG5044665.1"/>
    <property type="molecule type" value="Genomic_DNA"/>
</dbReference>
<dbReference type="PANTHER" id="PTHR33481:SF1">
    <property type="entry name" value="ENDONUCLEASE_EXONUCLEASE_PHOSPHATASE DOMAIN-CONTAINING PROTEIN-RELATED"/>
    <property type="match status" value="1"/>
</dbReference>
<sequence length="336" mass="39389">MASANISNKIDGWQVNMNTCPSSEHNAIDFLLKLNIDTLHRKKKFTTYRYSNKNADWSTFCNQIKMAMEKEQLTTKNIELFNVQDIDNYVKDITKVFKHKGIPKTYIPWWNSELETLNLGVIKLHHIIQAMKRSRKPLYRVLLERKQLKQEYLDDIRKASTEHFKEFRNKQGKEDVWSLTNRLLKNSPQPVLPSTIRVTPANFTTTSKETAYVLLNKFYPNDTEDDTEKQKLLRQSVYYEQNTSDDRFFTEEEVIDCLKTISPNKAPGSNHLTADICFAFTTIYKTATDKLLNRCFEISYFPKQWKIAHAIIPPKFYKSDYSDPSSYRPIGLINVI</sequence>
<name>A0A8S3XXC1_PARAO</name>
<proteinExistence type="predicted"/>
<evidence type="ECO:0000313" key="2">
    <source>
        <dbReference type="Proteomes" id="UP000691718"/>
    </source>
</evidence>
<comment type="caution">
    <text evidence="1">The sequence shown here is derived from an EMBL/GenBank/DDBJ whole genome shotgun (WGS) entry which is preliminary data.</text>
</comment>
<keyword evidence="2" id="KW-1185">Reference proteome</keyword>
<dbReference type="PANTHER" id="PTHR33481">
    <property type="entry name" value="REVERSE TRANSCRIPTASE"/>
    <property type="match status" value="1"/>
</dbReference>
<dbReference type="AlphaFoldDB" id="A0A8S3XXC1"/>
<reference evidence="1" key="1">
    <citation type="submission" date="2021-04" db="EMBL/GenBank/DDBJ databases">
        <authorList>
            <person name="Tunstrom K."/>
        </authorList>
    </citation>
    <scope>NUCLEOTIDE SEQUENCE</scope>
</reference>
<organism evidence="1 2">
    <name type="scientific">Parnassius apollo</name>
    <name type="common">Apollo butterfly</name>
    <name type="synonym">Papilio apollo</name>
    <dbReference type="NCBI Taxonomy" id="110799"/>
    <lineage>
        <taxon>Eukaryota</taxon>
        <taxon>Metazoa</taxon>
        <taxon>Ecdysozoa</taxon>
        <taxon>Arthropoda</taxon>
        <taxon>Hexapoda</taxon>
        <taxon>Insecta</taxon>
        <taxon>Pterygota</taxon>
        <taxon>Neoptera</taxon>
        <taxon>Endopterygota</taxon>
        <taxon>Lepidoptera</taxon>
        <taxon>Glossata</taxon>
        <taxon>Ditrysia</taxon>
        <taxon>Papilionoidea</taxon>
        <taxon>Papilionidae</taxon>
        <taxon>Parnassiinae</taxon>
        <taxon>Parnassini</taxon>
        <taxon>Parnassius</taxon>
        <taxon>Parnassius</taxon>
    </lineage>
</organism>
<protein>
    <submittedName>
        <fullName evidence="1">(apollo) hypothetical protein</fullName>
    </submittedName>
</protein>